<dbReference type="Gene3D" id="3.10.180.10">
    <property type="entry name" value="2,3-Dihydroxybiphenyl 1,2-Dioxygenase, domain 1"/>
    <property type="match status" value="1"/>
</dbReference>
<dbReference type="InterPro" id="IPR004360">
    <property type="entry name" value="Glyas_Fos-R_dOase_dom"/>
</dbReference>
<keyword evidence="4" id="KW-1185">Reference proteome</keyword>
<dbReference type="GO" id="GO:0046872">
    <property type="term" value="F:metal ion binding"/>
    <property type="evidence" value="ECO:0007669"/>
    <property type="project" value="UniProtKB-KW"/>
</dbReference>
<dbReference type="InterPro" id="IPR018146">
    <property type="entry name" value="Glyoxalase_1_CS"/>
</dbReference>
<name>A0A8J3XBG5_9ACTN</name>
<evidence type="ECO:0000313" key="4">
    <source>
        <dbReference type="Proteomes" id="UP000650628"/>
    </source>
</evidence>
<proteinExistence type="predicted"/>
<dbReference type="PROSITE" id="PS51819">
    <property type="entry name" value="VOC"/>
    <property type="match status" value="1"/>
</dbReference>
<dbReference type="Proteomes" id="UP000650628">
    <property type="component" value="Unassembled WGS sequence"/>
</dbReference>
<dbReference type="EMBL" id="BOOO01000019">
    <property type="protein sequence ID" value="GII30513.1"/>
    <property type="molecule type" value="Genomic_DNA"/>
</dbReference>
<organism evidence="3 4">
    <name type="scientific">Planotetraspora mira</name>
    <dbReference type="NCBI Taxonomy" id="58121"/>
    <lineage>
        <taxon>Bacteria</taxon>
        <taxon>Bacillati</taxon>
        <taxon>Actinomycetota</taxon>
        <taxon>Actinomycetes</taxon>
        <taxon>Streptosporangiales</taxon>
        <taxon>Streptosporangiaceae</taxon>
        <taxon>Planotetraspora</taxon>
    </lineage>
</organism>
<dbReference type="InterPro" id="IPR037523">
    <property type="entry name" value="VOC_core"/>
</dbReference>
<comment type="caution">
    <text evidence="3">The sequence shown here is derived from an EMBL/GenBank/DDBJ whole genome shotgun (WGS) entry which is preliminary data.</text>
</comment>
<dbReference type="CDD" id="cd06587">
    <property type="entry name" value="VOC"/>
    <property type="match status" value="1"/>
</dbReference>
<dbReference type="InterPro" id="IPR029068">
    <property type="entry name" value="Glyas_Bleomycin-R_OHBP_Dase"/>
</dbReference>
<gene>
    <name evidence="3" type="ORF">Pmi06nite_39550</name>
</gene>
<dbReference type="PANTHER" id="PTHR36113:SF6">
    <property type="entry name" value="FOSFOMYCIN RESISTANCE PROTEIN FOSX"/>
    <property type="match status" value="1"/>
</dbReference>
<keyword evidence="1" id="KW-0479">Metal-binding</keyword>
<dbReference type="PANTHER" id="PTHR36113">
    <property type="entry name" value="LYASE, PUTATIVE-RELATED-RELATED"/>
    <property type="match status" value="1"/>
</dbReference>
<evidence type="ECO:0000256" key="1">
    <source>
        <dbReference type="ARBA" id="ARBA00022723"/>
    </source>
</evidence>
<protein>
    <submittedName>
        <fullName evidence="3">Lactoylglutathione lyase</fullName>
    </submittedName>
</protein>
<dbReference type="SUPFAM" id="SSF54593">
    <property type="entry name" value="Glyoxalase/Bleomycin resistance protein/Dihydroxybiphenyl dioxygenase"/>
    <property type="match status" value="1"/>
</dbReference>
<feature type="domain" description="VOC" evidence="2">
    <location>
        <begin position="7"/>
        <end position="131"/>
    </location>
</feature>
<sequence>MGIASLHTGHVGLNVTDLARSITFYRQVFGFEIIGQQSDGDRKFAFLGVAGTPTVTLWEQSGGTFATGRPGLHHLAFQVPDLEAVHRAEATLREIGAELIYDGIVAHGEAATSGGVFFTDPDGIRLEIFAPAATGLAPAPTQGAPTCGFF</sequence>
<dbReference type="InterPro" id="IPR051332">
    <property type="entry name" value="Fosfomycin_Res_Enzymes"/>
</dbReference>
<dbReference type="RefSeq" id="WP_203954463.1">
    <property type="nucleotide sequence ID" value="NZ_BOOO01000019.1"/>
</dbReference>
<dbReference type="Pfam" id="PF00903">
    <property type="entry name" value="Glyoxalase"/>
    <property type="match status" value="1"/>
</dbReference>
<accession>A0A8J3XBG5</accession>
<evidence type="ECO:0000259" key="2">
    <source>
        <dbReference type="PROSITE" id="PS51819"/>
    </source>
</evidence>
<evidence type="ECO:0000313" key="3">
    <source>
        <dbReference type="EMBL" id="GII30513.1"/>
    </source>
</evidence>
<keyword evidence="3" id="KW-0456">Lyase</keyword>
<dbReference type="GO" id="GO:0004462">
    <property type="term" value="F:lactoylglutathione lyase activity"/>
    <property type="evidence" value="ECO:0007669"/>
    <property type="project" value="InterPro"/>
</dbReference>
<dbReference type="PROSITE" id="PS00934">
    <property type="entry name" value="GLYOXALASE_I_1"/>
    <property type="match status" value="1"/>
</dbReference>
<dbReference type="AlphaFoldDB" id="A0A8J3XBG5"/>
<reference evidence="3 4" key="1">
    <citation type="submission" date="2021-01" db="EMBL/GenBank/DDBJ databases">
        <title>Whole genome shotgun sequence of Planotetraspora mira NBRC 15435.</title>
        <authorList>
            <person name="Komaki H."/>
            <person name="Tamura T."/>
        </authorList>
    </citation>
    <scope>NUCLEOTIDE SEQUENCE [LARGE SCALE GENOMIC DNA]</scope>
    <source>
        <strain evidence="3 4">NBRC 15435</strain>
    </source>
</reference>